<dbReference type="Pfam" id="PF00319">
    <property type="entry name" value="SRF-TF"/>
    <property type="match status" value="3"/>
</dbReference>
<evidence type="ECO:0000313" key="8">
    <source>
        <dbReference type="EMBL" id="KAK9209664.1"/>
    </source>
</evidence>
<dbReference type="InterPro" id="IPR002100">
    <property type="entry name" value="TF_MADSbox"/>
</dbReference>
<keyword evidence="2" id="KW-0805">Transcription regulation</keyword>
<feature type="domain" description="MADS-box" evidence="7">
    <location>
        <begin position="10"/>
        <end position="55"/>
    </location>
</feature>
<dbReference type="InterPro" id="IPR036879">
    <property type="entry name" value="TF_MADSbox_sf"/>
</dbReference>
<dbReference type="EMBL" id="JBCGBO010000004">
    <property type="protein sequence ID" value="KAK9209664.1"/>
    <property type="molecule type" value="Genomic_DNA"/>
</dbReference>
<comment type="caution">
    <text evidence="8">The sequence shown here is derived from an EMBL/GenBank/DDBJ whole genome shotgun (WGS) entry which is preliminary data.</text>
</comment>
<evidence type="ECO:0000259" key="7">
    <source>
        <dbReference type="PROSITE" id="PS50066"/>
    </source>
</evidence>
<name>A0AAP0QN65_9ROSI</name>
<proteinExistence type="predicted"/>
<evidence type="ECO:0000256" key="6">
    <source>
        <dbReference type="SAM" id="MobiDB-lite"/>
    </source>
</evidence>
<dbReference type="Proteomes" id="UP001428341">
    <property type="component" value="Unassembled WGS sequence"/>
</dbReference>
<dbReference type="PRINTS" id="PR00404">
    <property type="entry name" value="MADSDOMAIN"/>
</dbReference>
<feature type="region of interest" description="Disordered" evidence="6">
    <location>
        <begin position="385"/>
        <end position="434"/>
    </location>
</feature>
<dbReference type="PROSITE" id="PS50066">
    <property type="entry name" value="MADS_BOX_2"/>
    <property type="match status" value="3"/>
</dbReference>
<evidence type="ECO:0000256" key="5">
    <source>
        <dbReference type="ARBA" id="ARBA00023242"/>
    </source>
</evidence>
<dbReference type="AlphaFoldDB" id="A0AAP0QN65"/>
<sequence>MDIFLLGLVMACQALKLEPTKHEKACLATFKKRKNSLVKKAYEFTTLCDVEGLVMACQALKLEPTKHEKACLATFKKRKNSLVKKAYEFTTLCDVEVCIIIYGPKVKGQSLKPETWPSKEGELTSIIRKYEKKMSANDHGQHRTLSLSKFDKSKMRQVDDATTRACKKICGLVMACQALKLEPTKHEKACLATFKKRKNSLVKKAYEFTTLCDVEVCIIIYGPKVKGQSLKPETWTSKEGELTSIIRKYEKKMSANDHGQHRTLSLSKFDKSKMRQVDDATTRACKKICVGDFTTWDQGMDSLSEDRLKMILSTMDDKPKDVDRKLNMIKRDQNVVNKATSRKLEHDHSNDAKSLVNLQPAYQVSQKLPSDSTFMEIQCGGGSGSTIPFTPLQGQINWNSSPTMSPTSSGICDGSAAQAKKSNDILKDQSSQEE</sequence>
<dbReference type="Gene3D" id="3.40.1810.10">
    <property type="entry name" value="Transcription factor, MADS-box"/>
    <property type="match status" value="3"/>
</dbReference>
<evidence type="ECO:0000256" key="3">
    <source>
        <dbReference type="ARBA" id="ARBA00023125"/>
    </source>
</evidence>
<evidence type="ECO:0000256" key="4">
    <source>
        <dbReference type="ARBA" id="ARBA00023163"/>
    </source>
</evidence>
<protein>
    <recommendedName>
        <fullName evidence="7">MADS-box domain-containing protein</fullName>
    </recommendedName>
</protein>
<keyword evidence="9" id="KW-1185">Reference proteome</keyword>
<dbReference type="GO" id="GO:0003677">
    <property type="term" value="F:DNA binding"/>
    <property type="evidence" value="ECO:0007669"/>
    <property type="project" value="UniProtKB-KW"/>
</dbReference>
<dbReference type="GO" id="GO:0005634">
    <property type="term" value="C:nucleus"/>
    <property type="evidence" value="ECO:0007669"/>
    <property type="project" value="UniProtKB-SubCell"/>
</dbReference>
<accession>A0AAP0QN65</accession>
<organism evidence="8 9">
    <name type="scientific">Citrus x changshan-huyou</name>
    <dbReference type="NCBI Taxonomy" id="2935761"/>
    <lineage>
        <taxon>Eukaryota</taxon>
        <taxon>Viridiplantae</taxon>
        <taxon>Streptophyta</taxon>
        <taxon>Embryophyta</taxon>
        <taxon>Tracheophyta</taxon>
        <taxon>Spermatophyta</taxon>
        <taxon>Magnoliopsida</taxon>
        <taxon>eudicotyledons</taxon>
        <taxon>Gunneridae</taxon>
        <taxon>Pentapetalae</taxon>
        <taxon>rosids</taxon>
        <taxon>malvids</taxon>
        <taxon>Sapindales</taxon>
        <taxon>Rutaceae</taxon>
        <taxon>Aurantioideae</taxon>
        <taxon>Citrus</taxon>
    </lineage>
</organism>
<keyword evidence="3" id="KW-0238">DNA-binding</keyword>
<feature type="compositionally biased region" description="Polar residues" evidence="6">
    <location>
        <begin position="385"/>
        <end position="410"/>
    </location>
</feature>
<evidence type="ECO:0000313" key="9">
    <source>
        <dbReference type="Proteomes" id="UP001428341"/>
    </source>
</evidence>
<evidence type="ECO:0000256" key="1">
    <source>
        <dbReference type="ARBA" id="ARBA00004123"/>
    </source>
</evidence>
<dbReference type="GO" id="GO:0046983">
    <property type="term" value="F:protein dimerization activity"/>
    <property type="evidence" value="ECO:0007669"/>
    <property type="project" value="InterPro"/>
</dbReference>
<keyword evidence="4" id="KW-0804">Transcription</keyword>
<comment type="subcellular location">
    <subcellularLocation>
        <location evidence="1">Nucleus</location>
    </subcellularLocation>
</comment>
<evidence type="ECO:0000256" key="2">
    <source>
        <dbReference type="ARBA" id="ARBA00023015"/>
    </source>
</evidence>
<dbReference type="SMART" id="SM00432">
    <property type="entry name" value="MADS"/>
    <property type="match status" value="2"/>
</dbReference>
<dbReference type="SUPFAM" id="SSF55455">
    <property type="entry name" value="SRF-like"/>
    <property type="match status" value="3"/>
</dbReference>
<feature type="domain" description="MADS-box" evidence="7">
    <location>
        <begin position="174"/>
        <end position="224"/>
    </location>
</feature>
<dbReference type="PANTHER" id="PTHR48019">
    <property type="entry name" value="SERUM RESPONSE FACTOR HOMOLOG"/>
    <property type="match status" value="1"/>
</dbReference>
<gene>
    <name evidence="8" type="ORF">WN944_002031</name>
</gene>
<feature type="domain" description="MADS-box" evidence="7">
    <location>
        <begin position="55"/>
        <end position="105"/>
    </location>
</feature>
<dbReference type="InterPro" id="IPR050142">
    <property type="entry name" value="MADS-box/MEF2_TF"/>
</dbReference>
<keyword evidence="5" id="KW-0539">Nucleus</keyword>
<reference evidence="8 9" key="1">
    <citation type="submission" date="2024-05" db="EMBL/GenBank/DDBJ databases">
        <title>Haplotype-resolved chromosome-level genome assembly of Huyou (Citrus changshanensis).</title>
        <authorList>
            <person name="Miao C."/>
            <person name="Chen W."/>
            <person name="Wu Y."/>
            <person name="Wang L."/>
            <person name="Zhao S."/>
            <person name="Grierson D."/>
            <person name="Xu C."/>
            <person name="Chen K."/>
        </authorList>
    </citation>
    <scope>NUCLEOTIDE SEQUENCE [LARGE SCALE GENOMIC DNA]</scope>
    <source>
        <strain evidence="8">01-14</strain>
        <tissue evidence="8">Leaf</tissue>
    </source>
</reference>